<keyword evidence="6" id="KW-0812">Transmembrane</keyword>
<gene>
    <name evidence="9" type="primary">lepB</name>
    <name evidence="9" type="ORF">ACFQGU_08170</name>
</gene>
<evidence type="ECO:0000256" key="6">
    <source>
        <dbReference type="RuleBase" id="RU362042"/>
    </source>
</evidence>
<dbReference type="SUPFAM" id="SSF51306">
    <property type="entry name" value="LexA/Signal peptidase"/>
    <property type="match status" value="1"/>
</dbReference>
<dbReference type="PANTHER" id="PTHR43390">
    <property type="entry name" value="SIGNAL PEPTIDASE I"/>
    <property type="match status" value="1"/>
</dbReference>
<feature type="transmembrane region" description="Helical" evidence="6">
    <location>
        <begin position="21"/>
        <end position="44"/>
    </location>
</feature>
<sequence length="259" mass="27386">MSGTPQEREEKRRAKESKGGSLGRELIIIVGVALVLSVLVRTFVAQAFFVPSSSMEDTLLVQDRILASKLTTELGGVHRGEIVVFTDPGGWLPETAPPTGVSGAVRKALMFVGLLPSDTGEDLVKRVIAVGGDRIACCTAKDQITVNGVALDEEAYLKPGSKTDQVRFDVLVPEGRVFVMGDNRGDSSDSRYHLDSDDGTVSVDSVVGRVVAVVWPASRWSGEPVPVIFENPEIDAQAGKVGAPKAVDSADEATNPDGG</sequence>
<dbReference type="EMBL" id="JBHSTI010000008">
    <property type="protein sequence ID" value="MFC6237850.1"/>
    <property type="molecule type" value="Genomic_DNA"/>
</dbReference>
<reference evidence="10" key="1">
    <citation type="journal article" date="2019" name="Int. J. Syst. Evol. Microbiol.">
        <title>The Global Catalogue of Microorganisms (GCM) 10K type strain sequencing project: providing services to taxonomists for standard genome sequencing and annotation.</title>
        <authorList>
            <consortium name="The Broad Institute Genomics Platform"/>
            <consortium name="The Broad Institute Genome Sequencing Center for Infectious Disease"/>
            <person name="Wu L."/>
            <person name="Ma J."/>
        </authorList>
    </citation>
    <scope>NUCLEOTIDE SEQUENCE [LARGE SCALE GENOMIC DNA]</scope>
    <source>
        <strain evidence="10">CGMCC 4.7317</strain>
    </source>
</reference>
<dbReference type="CDD" id="cd06530">
    <property type="entry name" value="S26_SPase_I"/>
    <property type="match status" value="1"/>
</dbReference>
<name>A0ABW1T1C9_9ACTN</name>
<comment type="similarity">
    <text evidence="3 6">Belongs to the peptidase S26 family.</text>
</comment>
<evidence type="ECO:0000256" key="3">
    <source>
        <dbReference type="ARBA" id="ARBA00009370"/>
    </source>
</evidence>
<dbReference type="Pfam" id="PF10502">
    <property type="entry name" value="Peptidase_S26"/>
    <property type="match status" value="1"/>
</dbReference>
<evidence type="ECO:0000256" key="7">
    <source>
        <dbReference type="SAM" id="MobiDB-lite"/>
    </source>
</evidence>
<organism evidence="9 10">
    <name type="scientific">Longivirga aurantiaca</name>
    <dbReference type="NCBI Taxonomy" id="1837743"/>
    <lineage>
        <taxon>Bacteria</taxon>
        <taxon>Bacillati</taxon>
        <taxon>Actinomycetota</taxon>
        <taxon>Actinomycetes</taxon>
        <taxon>Sporichthyales</taxon>
        <taxon>Sporichthyaceae</taxon>
        <taxon>Longivirga</taxon>
    </lineage>
</organism>
<protein>
    <recommendedName>
        <fullName evidence="4 6">Signal peptidase I</fullName>
        <ecNumber evidence="4 6">3.4.21.89</ecNumber>
    </recommendedName>
</protein>
<keyword evidence="10" id="KW-1185">Reference proteome</keyword>
<evidence type="ECO:0000256" key="4">
    <source>
        <dbReference type="ARBA" id="ARBA00013208"/>
    </source>
</evidence>
<keyword evidence="5 6" id="KW-0378">Hydrolase</keyword>
<dbReference type="InterPro" id="IPR019533">
    <property type="entry name" value="Peptidase_S26"/>
</dbReference>
<dbReference type="GO" id="GO:0009003">
    <property type="term" value="F:signal peptidase activity"/>
    <property type="evidence" value="ECO:0007669"/>
    <property type="project" value="UniProtKB-EC"/>
</dbReference>
<dbReference type="InterPro" id="IPR019758">
    <property type="entry name" value="Pept_S26A_signal_pept_1_CS"/>
</dbReference>
<dbReference type="PROSITE" id="PS00761">
    <property type="entry name" value="SPASE_I_3"/>
    <property type="match status" value="1"/>
</dbReference>
<evidence type="ECO:0000313" key="10">
    <source>
        <dbReference type="Proteomes" id="UP001596138"/>
    </source>
</evidence>
<dbReference type="InterPro" id="IPR000223">
    <property type="entry name" value="Pept_S26A_signal_pept_1"/>
</dbReference>
<dbReference type="RefSeq" id="WP_386765525.1">
    <property type="nucleotide sequence ID" value="NZ_JBHSTI010000008.1"/>
</dbReference>
<keyword evidence="6" id="KW-0472">Membrane</keyword>
<dbReference type="NCBIfam" id="TIGR02227">
    <property type="entry name" value="sigpep_I_bact"/>
    <property type="match status" value="1"/>
</dbReference>
<comment type="caution">
    <text evidence="9">The sequence shown here is derived from an EMBL/GenBank/DDBJ whole genome shotgun (WGS) entry which is preliminary data.</text>
</comment>
<evidence type="ECO:0000256" key="2">
    <source>
        <dbReference type="ARBA" id="ARBA00004401"/>
    </source>
</evidence>
<comment type="catalytic activity">
    <reaction evidence="1 6">
        <text>Cleavage of hydrophobic, N-terminal signal or leader sequences from secreted and periplasmic proteins.</text>
        <dbReference type="EC" id="3.4.21.89"/>
    </reaction>
</comment>
<keyword evidence="6" id="KW-1133">Transmembrane helix</keyword>
<dbReference type="PANTHER" id="PTHR43390:SF1">
    <property type="entry name" value="CHLOROPLAST PROCESSING PEPTIDASE"/>
    <property type="match status" value="1"/>
</dbReference>
<feature type="domain" description="Peptidase S26" evidence="8">
    <location>
        <begin position="25"/>
        <end position="215"/>
    </location>
</feature>
<comment type="subcellular location">
    <subcellularLocation>
        <location evidence="2">Cell membrane</location>
        <topology evidence="2">Single-pass type II membrane protein</topology>
    </subcellularLocation>
    <subcellularLocation>
        <location evidence="6">Membrane</location>
        <topology evidence="6">Single-pass type II membrane protein</topology>
    </subcellularLocation>
</comment>
<evidence type="ECO:0000259" key="8">
    <source>
        <dbReference type="Pfam" id="PF10502"/>
    </source>
</evidence>
<feature type="region of interest" description="Disordered" evidence="7">
    <location>
        <begin position="239"/>
        <end position="259"/>
    </location>
</feature>
<keyword evidence="6" id="KW-0645">Protease</keyword>
<dbReference type="Proteomes" id="UP001596138">
    <property type="component" value="Unassembled WGS sequence"/>
</dbReference>
<dbReference type="EC" id="3.4.21.89" evidence="4 6"/>
<dbReference type="InterPro" id="IPR036286">
    <property type="entry name" value="LexA/Signal_pep-like_sf"/>
</dbReference>
<evidence type="ECO:0000313" key="9">
    <source>
        <dbReference type="EMBL" id="MFC6237850.1"/>
    </source>
</evidence>
<proteinExistence type="inferred from homology"/>
<dbReference type="PRINTS" id="PR00727">
    <property type="entry name" value="LEADERPTASE"/>
</dbReference>
<dbReference type="Gene3D" id="2.10.109.10">
    <property type="entry name" value="Umud Fragment, subunit A"/>
    <property type="match status" value="1"/>
</dbReference>
<accession>A0ABW1T1C9</accession>
<evidence type="ECO:0000256" key="5">
    <source>
        <dbReference type="ARBA" id="ARBA00022801"/>
    </source>
</evidence>
<evidence type="ECO:0000256" key="1">
    <source>
        <dbReference type="ARBA" id="ARBA00000677"/>
    </source>
</evidence>